<dbReference type="Proteomes" id="UP000007564">
    <property type="component" value="Chromosome"/>
</dbReference>
<dbReference type="InterPro" id="IPR041498">
    <property type="entry name" value="Big_6"/>
</dbReference>
<feature type="domain" description="Bacterial Ig" evidence="3">
    <location>
        <begin position="1094"/>
        <end position="1172"/>
    </location>
</feature>
<accession>A0A0C6P6Z0</accession>
<proteinExistence type="inferred from homology"/>
<comment type="similarity">
    <text evidence="1">Belongs to the intimin/invasin family.</text>
</comment>
<feature type="domain" description="Bacterial Ig" evidence="3">
    <location>
        <begin position="737"/>
        <end position="820"/>
    </location>
</feature>
<feature type="domain" description="Bacterial Ig" evidence="3">
    <location>
        <begin position="826"/>
        <end position="909"/>
    </location>
</feature>
<dbReference type="HOGENOM" id="CLU_001980_0_0_4"/>
<dbReference type="KEGG" id="bbh:BN112_3309"/>
<feature type="domain" description="Bacterial Ig" evidence="3">
    <location>
        <begin position="575"/>
        <end position="642"/>
    </location>
</feature>
<dbReference type="PANTHER" id="PTHR39576">
    <property type="entry name" value="ATTACHING AND EFFACING PROTEIN HOMOLOG-RELATED-RELATED"/>
    <property type="match status" value="1"/>
</dbReference>
<reference evidence="4 5" key="1">
    <citation type="journal article" date="2012" name="BMC Genomics">
        <title>Comparative genomics of the classical Bordetella subspecies: the evolution and exchange of virulence-associated diversity amongst closely related pathogens.</title>
        <authorList>
            <person name="Park J."/>
            <person name="Zhang Y."/>
            <person name="Buboltz A.M."/>
            <person name="Zhang X."/>
            <person name="Schuster S.C."/>
            <person name="Ahuja U."/>
            <person name="Liu M."/>
            <person name="Miller J.F."/>
            <person name="Sebaihia M."/>
            <person name="Bentley S.D."/>
            <person name="Parkhill J."/>
            <person name="Harvill E.T."/>
        </authorList>
    </citation>
    <scope>NUCLEOTIDE SEQUENCE [LARGE SCALE GENOMIC DNA]</scope>
    <source>
        <strain evidence="4 5">253</strain>
    </source>
</reference>
<dbReference type="InterPro" id="IPR024519">
    <property type="entry name" value="IAT_beta"/>
</dbReference>
<gene>
    <name evidence="4" type="ORF">BN112_3309</name>
</gene>
<dbReference type="InterPro" id="IPR013783">
    <property type="entry name" value="Ig-like_fold"/>
</dbReference>
<evidence type="ECO:0000259" key="2">
    <source>
        <dbReference type="Pfam" id="PF11924"/>
    </source>
</evidence>
<evidence type="ECO:0000313" key="4">
    <source>
        <dbReference type="EMBL" id="CCJ55223.1"/>
    </source>
</evidence>
<feature type="domain" description="Bacterial Ig" evidence="3">
    <location>
        <begin position="1459"/>
        <end position="1535"/>
    </location>
</feature>
<dbReference type="Pfam" id="PF11924">
    <property type="entry name" value="IAT_beta"/>
    <property type="match status" value="1"/>
</dbReference>
<dbReference type="Gene3D" id="2.40.160.160">
    <property type="entry name" value="Inverse autotransporter, beta-domain"/>
    <property type="match status" value="1"/>
</dbReference>
<evidence type="ECO:0000256" key="1">
    <source>
        <dbReference type="ARBA" id="ARBA00010116"/>
    </source>
</evidence>
<evidence type="ECO:0000313" key="5">
    <source>
        <dbReference type="Proteomes" id="UP000007564"/>
    </source>
</evidence>
<dbReference type="GO" id="GO:0009279">
    <property type="term" value="C:cell outer membrane"/>
    <property type="evidence" value="ECO:0007669"/>
    <property type="project" value="TreeGrafter"/>
</dbReference>
<dbReference type="EMBL" id="HE965806">
    <property type="protein sequence ID" value="CCJ55223.1"/>
    <property type="molecule type" value="Genomic_DNA"/>
</dbReference>
<dbReference type="OrthoDB" id="8641966at2"/>
<dbReference type="InterPro" id="IPR051715">
    <property type="entry name" value="Intimin-Invasin_domain"/>
</dbReference>
<dbReference type="PANTHER" id="PTHR39576:SF2">
    <property type="entry name" value="ATTACHING AND EFFACING PROTEIN HOMOLOG-RELATED"/>
    <property type="match status" value="1"/>
</dbReference>
<feature type="domain" description="Bacterial Ig" evidence="3">
    <location>
        <begin position="1647"/>
        <end position="1709"/>
    </location>
</feature>
<evidence type="ECO:0000259" key="3">
    <source>
        <dbReference type="Pfam" id="PF17936"/>
    </source>
</evidence>
<name>A0A0C6P6Z0_BORBO</name>
<feature type="domain" description="Bacterial Ig" evidence="3">
    <location>
        <begin position="1362"/>
        <end position="1445"/>
    </location>
</feature>
<feature type="domain" description="Bacterial Ig" evidence="3">
    <location>
        <begin position="1273"/>
        <end position="1356"/>
    </location>
</feature>
<protein>
    <submittedName>
        <fullName evidence="4">Putative adhesin</fullName>
    </submittedName>
</protein>
<feature type="domain" description="Bacterial Ig" evidence="3">
    <location>
        <begin position="1189"/>
        <end position="1267"/>
    </location>
</feature>
<dbReference type="Pfam" id="PF17936">
    <property type="entry name" value="Big_6"/>
    <property type="match status" value="10"/>
</dbReference>
<dbReference type="InterPro" id="IPR038177">
    <property type="entry name" value="IAT_beta_sf"/>
</dbReference>
<feature type="domain" description="Bacterial Ig" evidence="3">
    <location>
        <begin position="923"/>
        <end position="999"/>
    </location>
</feature>
<dbReference type="RefSeq" id="WP_015064745.1">
    <property type="nucleotide sequence ID" value="NC_019382.1"/>
</dbReference>
<dbReference type="NCBIfam" id="NF033510">
    <property type="entry name" value="Ca_tandemer"/>
    <property type="match status" value="7"/>
</dbReference>
<feature type="domain" description="Inverse autotransporter beta-domain" evidence="2">
    <location>
        <begin position="101"/>
        <end position="370"/>
    </location>
</feature>
<sequence length="1937" mass="199575">MDMNLILKLTRAHLPARGRRHWYRRHRAAAAGMSAVLAMQAAAPVAYGQGAPTFSATQAADAASNAVAQPGAVETRVAQTIQALAQAREAGGARQDARASLDGQFLRSQAQAQANVLVQQGVQWANETGLPWLRRLEGNVSYDFSGRDVAVDVRTIDALHLDQDRALLLQLGGHNQNHRPTVNAGVVARSAAGSSLILGGNAFLDYEVGKRHLRGSLGAEAVAPQFTLYGNVYAPLSGWKAAKRAERREERPAAGWDVGLTARPEAVQGLALNAQYFRWRGAQVDYFDDGRYRRNPSGFKYGIEYRPVPLIGVGVEQARLQSGERQTSVQLGVRLNLGEPLSRQLRRGAQDTAPPFDSGARLQDFVRRENRIVLDTRRKKIVLALRIAEVRTDPATGRITVYGVTEPLADVQLWLPDGTATSVRANAAGGFEASSAGDMTSGLIRARSTDRYGDTSQEVTYAYTDTVDKTAPVLSIAGVATDEATGRVTVTGRSEPDAQVTIRFPGGGRKTVRADANGAYRVRSDGDLPAGVIVVQAADAAGNSTQAQQAYQDTVDRTAPEPVQIALDTDAATGRLTVSGQAEPGGSVTVTWPDGTTQTVRVDADGGFRVTSAGDAAQGDVVVVVADQAGNRAAPVRAHYADPVDRTAPMTPTVRHATDAQTGRVTVMGRTEAGALVTVQFPDGSSKTVRAQNDGGYAATSDTDMVSGPIMVSAGDADGNRTPVQQVMYTDTLDKTAPASPSLTVREDAASGRATVTGQAEPGAAVRVVFPNGEAQTVTAGSDGAYSVTSAADMVAGEITAVAADASGNQSAPARTVFADAVDKTAPAAPTLALNEAAASGRLTVSGRTEPGASVRVTFPDGETVTVTAKADGTYTATSRADMIGGNVTVVATDTAGNAAAPVRAAYADTVDRTPPVLDTPVLSVASDSGRVTVTGVTEPGARVQVAIPGEAPQTVTADSAGRYRAVSPGDVLQSGTVRVIATDAHGNASAPRDVPYQDAVDRTAPPLTIDAAVEQARTGVVNVSGKTEPNLMVSATFPDGQTAQARADGQGRYQLASPADVARSGRIAVSASDAAGNRAAASAEFTDQVDKTAPRAPTLQLATDTATGRVTASGKAEPGATVEITWPDQTRVTVVADTSGAYSATSAADMPDGAITAVAADRAGNTGAPTRQRYIDSVDRTAPTLGMPSVSTAADTGRVSVTGMTEPGARVQVEIPGEAPRIVTADAAGRYSVVSAGDVLQSGTVRVTATDAYGNASAPVHLPYQDQVDKTAPASPSLTVREDAASGRATVTGQAEPGAAVRVVFPNGEAQTVTAGSDGAYSVTSAADMVAGEITAVAADASGNQSAPARTVFADAVDKTAPAAPTLALNEAAASGRLTVSGRTEPGASVRVTFPDGETVTVTAKADGTYTATSRADMIGGNVTVVATDTAGNAAAPVRAAYADTVDRTPPVLDTPVLSVASDSGRVTVTGVTEPGARVQVAIPGEAPQTVTADSAGRYRAVSPGDVLQSGTVRVIATDAHGNASAPRDVPYQDAVDRTAPPLTIDAAVEQARTGVVNVSGKTEPNLMVSATFPDGQTAQARADGQGRYQLASPADVARSGRIAVSVSDAAGNRAAASAEFTDQVDKTAPAVTIRAVTEQAGTGVATVSGTTEPGATVSVTFPDGQVARATADRSGAYTVHSARDVTARGNISVVATDAAGNASPSVSRQFSNTVADMVPPSLTIAMVTTDPSDGRITVSGVTEAGARVHVVFPGGASDTVTADSKGGYRATSAGDVGSGAVTAQATDASANRSPLKTYAYTDAWQPRKLSAKDFGQSRYFVPLSTRGGTDNEPLLRITNQQIPTAELRVALKPYKTEDRAGRLVREAIELKWGDAPGVGGDARALHFYVPASAKAKLRKELTDVERSNDYKFWIEFTDTRFGGVARLYIKVISTL</sequence>
<dbReference type="Gene3D" id="2.60.40.10">
    <property type="entry name" value="Immunoglobulins"/>
    <property type="match status" value="15"/>
</dbReference>
<organism evidence="4 5">
    <name type="scientific">Bordetella bronchiseptica 253</name>
    <dbReference type="NCBI Taxonomy" id="568707"/>
    <lineage>
        <taxon>Bacteria</taxon>
        <taxon>Pseudomonadati</taxon>
        <taxon>Pseudomonadota</taxon>
        <taxon>Betaproteobacteria</taxon>
        <taxon>Burkholderiales</taxon>
        <taxon>Alcaligenaceae</taxon>
        <taxon>Bordetella</taxon>
    </lineage>
</organism>